<dbReference type="EMBL" id="BK014643">
    <property type="protein sequence ID" value="DAD65443.1"/>
    <property type="molecule type" value="Genomic_DNA"/>
</dbReference>
<sequence>MAGSFEDIAPIKNRKDKLKNQRYDYEGKILLKTVSNVLLGNYFIVGLLSKIEYVVQNILESIKGIGNKINYLEDPK</sequence>
<name>A0A8S5L6K6_9CAUD</name>
<proteinExistence type="predicted"/>
<accession>A0A8S5L6K6</accession>
<protein>
    <submittedName>
        <fullName evidence="1">Uncharacterized protein</fullName>
    </submittedName>
</protein>
<organism evidence="1">
    <name type="scientific">Myoviridae sp. ctA4D8</name>
    <dbReference type="NCBI Taxonomy" id="2823535"/>
    <lineage>
        <taxon>Viruses</taxon>
        <taxon>Duplodnaviria</taxon>
        <taxon>Heunggongvirae</taxon>
        <taxon>Uroviricota</taxon>
        <taxon>Caudoviricetes</taxon>
    </lineage>
</organism>
<reference evidence="1" key="1">
    <citation type="journal article" date="2021" name="Proc. Natl. Acad. Sci. U.S.A.">
        <title>A Catalog of Tens of Thousands of Viruses from Human Metagenomes Reveals Hidden Associations with Chronic Diseases.</title>
        <authorList>
            <person name="Tisza M.J."/>
            <person name="Buck C.B."/>
        </authorList>
    </citation>
    <scope>NUCLEOTIDE SEQUENCE</scope>
    <source>
        <strain evidence="1">CtA4D8</strain>
    </source>
</reference>
<evidence type="ECO:0000313" key="1">
    <source>
        <dbReference type="EMBL" id="DAD65443.1"/>
    </source>
</evidence>